<accession>I1I384</accession>
<proteinExistence type="inferred from homology"/>
<evidence type="ECO:0000256" key="6">
    <source>
        <dbReference type="ARBA" id="ARBA00023242"/>
    </source>
</evidence>
<keyword evidence="4" id="KW-0238">DNA-binding</keyword>
<dbReference type="Proteomes" id="UP000008810">
    <property type="component" value="Chromosome 3"/>
</dbReference>
<dbReference type="CDD" id="cd14702">
    <property type="entry name" value="bZIP_plant_GBF1"/>
    <property type="match status" value="1"/>
</dbReference>
<keyword evidence="3" id="KW-0805">Transcription regulation</keyword>
<evidence type="ECO:0000313" key="10">
    <source>
        <dbReference type="EnsemblPlants" id="KQJ96266"/>
    </source>
</evidence>
<reference evidence="9 10" key="1">
    <citation type="journal article" date="2010" name="Nature">
        <title>Genome sequencing and analysis of the model grass Brachypodium distachyon.</title>
        <authorList>
            <consortium name="International Brachypodium Initiative"/>
        </authorList>
    </citation>
    <scope>NUCLEOTIDE SEQUENCE [LARGE SCALE GENOMIC DNA]</scope>
    <source>
        <strain evidence="9">Bd21</strain>
        <strain evidence="10">cv. Bd21</strain>
    </source>
</reference>
<gene>
    <name evidence="10" type="primary">LOC100829306</name>
    <name evidence="9" type="ORF">BRADI_3g22040v3</name>
</gene>
<dbReference type="FunFam" id="1.20.5.170:FF:000020">
    <property type="entry name" value="BZIP transcription factor"/>
    <property type="match status" value="1"/>
</dbReference>
<dbReference type="EnsemblPlants" id="KQJ96266">
    <property type="protein sequence ID" value="KQJ96266"/>
    <property type="gene ID" value="BRADI_3g22040v3"/>
</dbReference>
<reference evidence="10" key="3">
    <citation type="submission" date="2018-08" db="UniProtKB">
        <authorList>
            <consortium name="EnsemblPlants"/>
        </authorList>
    </citation>
    <scope>IDENTIFICATION</scope>
    <source>
        <strain evidence="10">cv. Bd21</strain>
    </source>
</reference>
<comment type="similarity">
    <text evidence="2">Belongs to the bZIP family.</text>
</comment>
<feature type="domain" description="BZIP" evidence="8">
    <location>
        <begin position="36"/>
        <end position="78"/>
    </location>
</feature>
<dbReference type="OrthoDB" id="551672at2759"/>
<evidence type="ECO:0000313" key="9">
    <source>
        <dbReference type="EMBL" id="KQJ96266.1"/>
    </source>
</evidence>
<dbReference type="Gene3D" id="1.20.5.170">
    <property type="match status" value="1"/>
</dbReference>
<dbReference type="Gramene" id="KQJ96266">
    <property type="protein sequence ID" value="KQJ96266"/>
    <property type="gene ID" value="BRADI_3g22040v3"/>
</dbReference>
<keyword evidence="5" id="KW-0804">Transcription</keyword>
<dbReference type="AlphaFoldDB" id="I1I384"/>
<dbReference type="OMA" id="REIICYM"/>
<dbReference type="PANTHER" id="PTHR45764:SF75">
    <property type="entry name" value="LIGHT-INDUCIBLE PROTEIN CPRF-2"/>
    <property type="match status" value="1"/>
</dbReference>
<dbReference type="InterPro" id="IPR004827">
    <property type="entry name" value="bZIP"/>
</dbReference>
<evidence type="ECO:0000256" key="4">
    <source>
        <dbReference type="ARBA" id="ARBA00023125"/>
    </source>
</evidence>
<dbReference type="PANTHER" id="PTHR45764">
    <property type="entry name" value="BZIP TRANSCRIPTION FACTOR 44"/>
    <property type="match status" value="1"/>
</dbReference>
<dbReference type="PROSITE" id="PS00036">
    <property type="entry name" value="BZIP_BASIC"/>
    <property type="match status" value="1"/>
</dbReference>
<dbReference type="STRING" id="15368.I1I384"/>
<dbReference type="EMBL" id="CM000882">
    <property type="protein sequence ID" value="KQJ96266.1"/>
    <property type="molecule type" value="Genomic_DNA"/>
</dbReference>
<dbReference type="GO" id="GO:0000976">
    <property type="term" value="F:transcription cis-regulatory region binding"/>
    <property type="evidence" value="ECO:0000318"/>
    <property type="project" value="GO_Central"/>
</dbReference>
<keyword evidence="6" id="KW-0539">Nucleus</keyword>
<evidence type="ECO:0000313" key="11">
    <source>
        <dbReference type="Proteomes" id="UP000008810"/>
    </source>
</evidence>
<protein>
    <recommendedName>
        <fullName evidence="8">BZIP domain-containing protein</fullName>
    </recommendedName>
</protein>
<dbReference type="GO" id="GO:0005634">
    <property type="term" value="C:nucleus"/>
    <property type="evidence" value="ECO:0000318"/>
    <property type="project" value="GO_Central"/>
</dbReference>
<sequence>MSLSGGTLSSETLSGSSHGTQSYGSEGNLELQARMDLKRKRRKESNRESAKRSRLRKQQQLEELTTQVNQLRTEKQQLVTTLNLTVQSYAAAETQNSVLRSQAMELESRLRALREIIYYMNSASTQFRIPTAASQTTAAAYYPTTSLMASAAASYDVAGANAWGSGMQMLQQQQPIELMYHRC</sequence>
<dbReference type="GO" id="GO:0045893">
    <property type="term" value="P:positive regulation of DNA-templated transcription"/>
    <property type="evidence" value="ECO:0000318"/>
    <property type="project" value="GO_Central"/>
</dbReference>
<organism evidence="9">
    <name type="scientific">Brachypodium distachyon</name>
    <name type="common">Purple false brome</name>
    <name type="synonym">Trachynia distachya</name>
    <dbReference type="NCBI Taxonomy" id="15368"/>
    <lineage>
        <taxon>Eukaryota</taxon>
        <taxon>Viridiplantae</taxon>
        <taxon>Streptophyta</taxon>
        <taxon>Embryophyta</taxon>
        <taxon>Tracheophyta</taxon>
        <taxon>Spermatophyta</taxon>
        <taxon>Magnoliopsida</taxon>
        <taxon>Liliopsida</taxon>
        <taxon>Poales</taxon>
        <taxon>Poaceae</taxon>
        <taxon>BOP clade</taxon>
        <taxon>Pooideae</taxon>
        <taxon>Stipodae</taxon>
        <taxon>Brachypodieae</taxon>
        <taxon>Brachypodium</taxon>
    </lineage>
</organism>
<dbReference type="InterPro" id="IPR045314">
    <property type="entry name" value="bZIP_plant_GBF1"/>
</dbReference>
<name>I1I384_BRADI</name>
<dbReference type="GO" id="GO:0046982">
    <property type="term" value="F:protein heterodimerization activity"/>
    <property type="evidence" value="ECO:0007669"/>
    <property type="project" value="UniProtKB-ARBA"/>
</dbReference>
<dbReference type="Pfam" id="PF00170">
    <property type="entry name" value="bZIP_1"/>
    <property type="match status" value="1"/>
</dbReference>
<dbReference type="eggNOG" id="ENOG502S0BS">
    <property type="taxonomic scope" value="Eukaryota"/>
</dbReference>
<evidence type="ECO:0000256" key="7">
    <source>
        <dbReference type="SAM" id="MobiDB-lite"/>
    </source>
</evidence>
<feature type="compositionally biased region" description="Low complexity" evidence="7">
    <location>
        <begin position="1"/>
        <end position="20"/>
    </location>
</feature>
<dbReference type="SMART" id="SM00338">
    <property type="entry name" value="BRLZ"/>
    <property type="match status" value="1"/>
</dbReference>
<reference evidence="9" key="2">
    <citation type="submission" date="2017-06" db="EMBL/GenBank/DDBJ databases">
        <title>WGS assembly of Brachypodium distachyon.</title>
        <authorList>
            <consortium name="The International Brachypodium Initiative"/>
            <person name="Lucas S."/>
            <person name="Harmon-Smith M."/>
            <person name="Lail K."/>
            <person name="Tice H."/>
            <person name="Grimwood J."/>
            <person name="Bruce D."/>
            <person name="Barry K."/>
            <person name="Shu S."/>
            <person name="Lindquist E."/>
            <person name="Wang M."/>
            <person name="Pitluck S."/>
            <person name="Vogel J.P."/>
            <person name="Garvin D.F."/>
            <person name="Mockler T.C."/>
            <person name="Schmutz J."/>
            <person name="Rokhsar D."/>
            <person name="Bevan M.W."/>
        </authorList>
    </citation>
    <scope>NUCLEOTIDE SEQUENCE</scope>
    <source>
        <strain evidence="9">Bd21</strain>
    </source>
</reference>
<dbReference type="KEGG" id="bdi:100829306"/>
<evidence type="ECO:0000256" key="2">
    <source>
        <dbReference type="ARBA" id="ARBA00007163"/>
    </source>
</evidence>
<dbReference type="PROSITE" id="PS50217">
    <property type="entry name" value="BZIP"/>
    <property type="match status" value="1"/>
</dbReference>
<dbReference type="GeneID" id="100829306"/>
<comment type="subcellular location">
    <subcellularLocation>
        <location evidence="1">Nucleus</location>
    </subcellularLocation>
</comment>
<dbReference type="HOGENOM" id="CLU_112634_0_0_1"/>
<evidence type="ECO:0000256" key="1">
    <source>
        <dbReference type="ARBA" id="ARBA00004123"/>
    </source>
</evidence>
<dbReference type="SUPFAM" id="SSF57959">
    <property type="entry name" value="Leucine zipper domain"/>
    <property type="match status" value="1"/>
</dbReference>
<dbReference type="InterPro" id="IPR046347">
    <property type="entry name" value="bZIP_sf"/>
</dbReference>
<dbReference type="GO" id="GO:0003700">
    <property type="term" value="F:DNA-binding transcription factor activity"/>
    <property type="evidence" value="ECO:0000318"/>
    <property type="project" value="GO_Central"/>
</dbReference>
<feature type="region of interest" description="Disordered" evidence="7">
    <location>
        <begin position="1"/>
        <end position="59"/>
    </location>
</feature>
<evidence type="ECO:0000256" key="3">
    <source>
        <dbReference type="ARBA" id="ARBA00023015"/>
    </source>
</evidence>
<keyword evidence="11" id="KW-1185">Reference proteome</keyword>
<evidence type="ECO:0000259" key="8">
    <source>
        <dbReference type="PROSITE" id="PS50217"/>
    </source>
</evidence>
<evidence type="ECO:0000256" key="5">
    <source>
        <dbReference type="ARBA" id="ARBA00023163"/>
    </source>
</evidence>
<dbReference type="RefSeq" id="XP_003571697.1">
    <property type="nucleotide sequence ID" value="XM_003571649.4"/>
</dbReference>